<accession>A0A0H5QXH0</accession>
<dbReference type="GO" id="GO:0060285">
    <property type="term" value="P:cilium-dependent cell motility"/>
    <property type="evidence" value="ECO:0007669"/>
    <property type="project" value="TreeGrafter"/>
</dbReference>
<evidence type="ECO:0000313" key="2">
    <source>
        <dbReference type="EMBL" id="CRZ06311.1"/>
    </source>
</evidence>
<evidence type="ECO:0000256" key="1">
    <source>
        <dbReference type="ARBA" id="ARBA00023054"/>
    </source>
</evidence>
<dbReference type="PANTHER" id="PTHR18962">
    <property type="entry name" value="COILED-COIL DOMAIN-CONTAINING PROTEIN 39"/>
    <property type="match status" value="1"/>
</dbReference>
<sequence length="188" mass="21705">MMQGKPPLNLNATAVPYWANNVFKYLSIVVKKKELKLDRYTEEVAGCLDRIRILSSHIANVQTEISRTQNLLDAKSKCIESEDHLKRLSECELSRLRTDGITVEKEVSDTNEIIHSMQNEMFAAQERIDKFLIQKNWNEEELEQWSLAVKQSEDDAIALSRYCRKDDVILKSGTMKIGHLTKVLFLPH</sequence>
<protein>
    <submittedName>
        <fullName evidence="2">Uncharacterized protein</fullName>
    </submittedName>
</protein>
<dbReference type="Pfam" id="PF24161">
    <property type="entry name" value="CCDC39"/>
    <property type="match status" value="1"/>
</dbReference>
<proteinExistence type="predicted"/>
<dbReference type="GO" id="GO:0036159">
    <property type="term" value="P:inner dynein arm assembly"/>
    <property type="evidence" value="ECO:0007669"/>
    <property type="project" value="InterPro"/>
</dbReference>
<name>A0A0H5QXH0_9EUKA</name>
<dbReference type="EMBL" id="HACM01005869">
    <property type="protein sequence ID" value="CRZ06311.1"/>
    <property type="molecule type" value="Transcribed_RNA"/>
</dbReference>
<organism evidence="2">
    <name type="scientific">Spongospora subterranea</name>
    <dbReference type="NCBI Taxonomy" id="70186"/>
    <lineage>
        <taxon>Eukaryota</taxon>
        <taxon>Sar</taxon>
        <taxon>Rhizaria</taxon>
        <taxon>Endomyxa</taxon>
        <taxon>Phytomyxea</taxon>
        <taxon>Plasmodiophorida</taxon>
        <taxon>Plasmodiophoridae</taxon>
        <taxon>Spongospora</taxon>
    </lineage>
</organism>
<dbReference type="PANTHER" id="PTHR18962:SF0">
    <property type="entry name" value="COILED-COIL DOMAIN-CONTAINING PROTEIN 39"/>
    <property type="match status" value="1"/>
</dbReference>
<reference evidence="2" key="1">
    <citation type="submission" date="2015-04" db="EMBL/GenBank/DDBJ databases">
        <title>The genome sequence of the plant pathogenic Rhizarian Plasmodiophora brassicae reveals insights in its biotrophic life cycle and the origin of chitin synthesis.</title>
        <authorList>
            <person name="Schwelm A."/>
            <person name="Fogelqvist J."/>
            <person name="Knaust A."/>
            <person name="Julke S."/>
            <person name="Lilja T."/>
            <person name="Dhandapani V."/>
            <person name="Bonilla-Rosso G."/>
            <person name="Karlsson M."/>
            <person name="Shevchenko A."/>
            <person name="Choi S.R."/>
            <person name="Kim H.G."/>
            <person name="Park J.Y."/>
            <person name="Lim Y.P."/>
            <person name="Ludwig-Muller J."/>
            <person name="Dixelius C."/>
        </authorList>
    </citation>
    <scope>NUCLEOTIDE SEQUENCE</scope>
    <source>
        <tissue evidence="2">Potato root galls</tissue>
    </source>
</reference>
<dbReference type="InterPro" id="IPR033290">
    <property type="entry name" value="CCDC39"/>
</dbReference>
<dbReference type="AlphaFoldDB" id="A0A0H5QXH0"/>
<dbReference type="GO" id="GO:0005930">
    <property type="term" value="C:axoneme"/>
    <property type="evidence" value="ECO:0007669"/>
    <property type="project" value="InterPro"/>
</dbReference>
<keyword evidence="1" id="KW-0175">Coiled coil</keyword>
<dbReference type="GO" id="GO:0003341">
    <property type="term" value="P:cilium movement"/>
    <property type="evidence" value="ECO:0007669"/>
    <property type="project" value="InterPro"/>
</dbReference>